<dbReference type="CDD" id="cd00538">
    <property type="entry name" value="PA"/>
    <property type="match status" value="1"/>
</dbReference>
<dbReference type="InterPro" id="IPR046450">
    <property type="entry name" value="PA_dom_sf"/>
</dbReference>
<evidence type="ECO:0000313" key="2">
    <source>
        <dbReference type="EMBL" id="CAE0785478.1"/>
    </source>
</evidence>
<dbReference type="AlphaFoldDB" id="A0A7S4C353"/>
<proteinExistence type="predicted"/>
<accession>A0A7S4C353</accession>
<dbReference type="Gene3D" id="3.50.30.30">
    <property type="match status" value="1"/>
</dbReference>
<sequence length="194" mass="20630">MLCARVRGRLVDGGDGCGARGSGEKDGAVVLVRRGECSFMHKALTMQASGAAAVVIFRTEDDKPIVMSDGGMHGDVSIPVVSIGATAGQELLQALQRVNETYTGPQQPENAMDTCVQKCETTVSEVHVSIDGFQLAVQADRGVAPIVRQTQRQLLEEPTAHGAAHVLIDAWTFDDLTWDALQEIGEGECARDAP</sequence>
<protein>
    <recommendedName>
        <fullName evidence="1">PA domain-containing protein</fullName>
    </recommendedName>
</protein>
<evidence type="ECO:0000259" key="1">
    <source>
        <dbReference type="Pfam" id="PF02225"/>
    </source>
</evidence>
<dbReference type="EMBL" id="HBIZ01061574">
    <property type="protein sequence ID" value="CAE0785478.1"/>
    <property type="molecule type" value="Transcribed_RNA"/>
</dbReference>
<dbReference type="InterPro" id="IPR003137">
    <property type="entry name" value="PA_domain"/>
</dbReference>
<dbReference type="Pfam" id="PF02225">
    <property type="entry name" value="PA"/>
    <property type="match status" value="1"/>
</dbReference>
<feature type="domain" description="PA" evidence="1">
    <location>
        <begin position="6"/>
        <end position="91"/>
    </location>
</feature>
<name>A0A7S4C353_CHRCT</name>
<gene>
    <name evidence="2" type="ORF">PCAR00345_LOCUS38186</name>
</gene>
<dbReference type="SUPFAM" id="SSF52025">
    <property type="entry name" value="PA domain"/>
    <property type="match status" value="1"/>
</dbReference>
<organism evidence="2">
    <name type="scientific">Chrysotila carterae</name>
    <name type="common">Marine alga</name>
    <name type="synonym">Syracosphaera carterae</name>
    <dbReference type="NCBI Taxonomy" id="13221"/>
    <lineage>
        <taxon>Eukaryota</taxon>
        <taxon>Haptista</taxon>
        <taxon>Haptophyta</taxon>
        <taxon>Prymnesiophyceae</taxon>
        <taxon>Isochrysidales</taxon>
        <taxon>Isochrysidaceae</taxon>
        <taxon>Chrysotila</taxon>
    </lineage>
</organism>
<reference evidence="2" key="1">
    <citation type="submission" date="2021-01" db="EMBL/GenBank/DDBJ databases">
        <authorList>
            <person name="Corre E."/>
            <person name="Pelletier E."/>
            <person name="Niang G."/>
            <person name="Scheremetjew M."/>
            <person name="Finn R."/>
            <person name="Kale V."/>
            <person name="Holt S."/>
            <person name="Cochrane G."/>
            <person name="Meng A."/>
            <person name="Brown T."/>
            <person name="Cohen L."/>
        </authorList>
    </citation>
    <scope>NUCLEOTIDE SEQUENCE</scope>
    <source>
        <strain evidence="2">CCMP645</strain>
    </source>
</reference>